<dbReference type="CDD" id="cd11528">
    <property type="entry name" value="NTP-PPase_MazG_Nterm"/>
    <property type="match status" value="1"/>
</dbReference>
<evidence type="ECO:0000313" key="2">
    <source>
        <dbReference type="EMBL" id="MDN4160096.1"/>
    </source>
</evidence>
<protein>
    <submittedName>
        <fullName evidence="2">MazG nucleotide pyrophosphohydrolase domain-containing protein</fullName>
    </submittedName>
</protein>
<dbReference type="PANTHER" id="PTHR30522:SF0">
    <property type="entry name" value="NUCLEOSIDE TRIPHOSPHATE PYROPHOSPHOHYDROLASE"/>
    <property type="match status" value="1"/>
</dbReference>
<evidence type="ECO:0000259" key="1">
    <source>
        <dbReference type="Pfam" id="PF03819"/>
    </source>
</evidence>
<dbReference type="InterPro" id="IPR004518">
    <property type="entry name" value="MazG-like_dom"/>
</dbReference>
<comment type="caution">
    <text evidence="2">The sequence shown here is derived from an EMBL/GenBank/DDBJ whole genome shotgun (WGS) entry which is preliminary data.</text>
</comment>
<evidence type="ECO:0000313" key="3">
    <source>
        <dbReference type="Proteomes" id="UP001168537"/>
    </source>
</evidence>
<gene>
    <name evidence="2" type="ORF">QWY29_01920</name>
</gene>
<reference evidence="2" key="1">
    <citation type="submission" date="2023-06" db="EMBL/GenBank/DDBJ databases">
        <title>Draft genome sequence of Nocardioides sp. SOB72.</title>
        <authorList>
            <person name="Zhang G."/>
        </authorList>
    </citation>
    <scope>NUCLEOTIDE SEQUENCE</scope>
    <source>
        <strain evidence="2">SOB72</strain>
    </source>
</reference>
<dbReference type="SUPFAM" id="SSF101386">
    <property type="entry name" value="all-alpha NTP pyrophosphatases"/>
    <property type="match status" value="1"/>
</dbReference>
<keyword evidence="3" id="KW-1185">Reference proteome</keyword>
<name>A0ABT8EPM4_9ACTN</name>
<dbReference type="EMBL" id="JAUHJR010000001">
    <property type="protein sequence ID" value="MDN4160096.1"/>
    <property type="molecule type" value="Genomic_DNA"/>
</dbReference>
<organism evidence="2 3">
    <name type="scientific">Nocardioides abyssi</name>
    <dbReference type="NCBI Taxonomy" id="3058370"/>
    <lineage>
        <taxon>Bacteria</taxon>
        <taxon>Bacillati</taxon>
        <taxon>Actinomycetota</taxon>
        <taxon>Actinomycetes</taxon>
        <taxon>Propionibacteriales</taxon>
        <taxon>Nocardioidaceae</taxon>
        <taxon>Nocardioides</taxon>
    </lineage>
</organism>
<dbReference type="Gene3D" id="1.10.287.1080">
    <property type="entry name" value="MazG-like"/>
    <property type="match status" value="1"/>
</dbReference>
<dbReference type="Pfam" id="PF03819">
    <property type="entry name" value="MazG"/>
    <property type="match status" value="1"/>
</dbReference>
<feature type="domain" description="NTP pyrophosphohydrolase MazG-like" evidence="1">
    <location>
        <begin position="28"/>
        <end position="105"/>
    </location>
</feature>
<proteinExistence type="predicted"/>
<dbReference type="InterPro" id="IPR048015">
    <property type="entry name" value="NTP-PPase_MazG-like_N"/>
</dbReference>
<dbReference type="RefSeq" id="WP_300958965.1">
    <property type="nucleotide sequence ID" value="NZ_JAUHJR010000001.1"/>
</dbReference>
<dbReference type="InterPro" id="IPR011551">
    <property type="entry name" value="NTP_PyrPHydrolase_MazG"/>
</dbReference>
<accession>A0ABT8EPM4</accession>
<sequence length="216" mass="23399">MTGPGEPLLEFRSVMRRLRAECGWKRAQTHRSLARYLLEETHETLEAIDVGEETGDWSHLREELGDLLLQVYFHAVVAEERGAFTLDDVAADVTAKMRRRNPHVFGSAADAADVDANDPAAVNEAWEAAKAVEKQRSSVTDGLPPGLPALLLADKVLDRLQRAGTPVVPVVPVALDAAGDADLGDRLLALVAEARAAGTDPEQALRDAVRRVVRDA</sequence>
<dbReference type="Proteomes" id="UP001168537">
    <property type="component" value="Unassembled WGS sequence"/>
</dbReference>
<dbReference type="PANTHER" id="PTHR30522">
    <property type="entry name" value="NUCLEOSIDE TRIPHOSPHATE PYROPHOSPHOHYDROLASE"/>
    <property type="match status" value="1"/>
</dbReference>